<protein>
    <recommendedName>
        <fullName evidence="3">Tetratricopeptide repeat protein</fullName>
    </recommendedName>
</protein>
<dbReference type="EMBL" id="CAJNRG010011450">
    <property type="protein sequence ID" value="CAF2132560.1"/>
    <property type="molecule type" value="Genomic_DNA"/>
</dbReference>
<sequence length="443" mass="50409">MATTDVEQQVRIIQNISEKVEDFSFVWLDANLNTTDDCIETLKRLCLYTNALHTFIDLETYLQLLTQSDSFHERFCIIVSGIFSSDLLSVTANLPHVITIVVYCYNTSKYVNEQNANDEKLLRFFDEPDTRFTALNKFITTLRNSLASVSMLALDTSSQSLKYLAQETAIFVWFHLLFHTFYWLSQTVKARDTMIAECRRFYSNNQAQLDQVNEYAATYKPEEAIKCFDRNLSRVQAQPMNGLDSILYEINVNTDVPAALFSNVGEHSYSPGDYDDSERFIKGISESFSLDGSLLLDLFETDERKIEIAISASHKNLTTYNEAKDERLPYGDILKIEIFSNVARSHYYNDNYDQAASLFCCAIGLKGSPPTIDIKSIATNLINVGSIAYRKGDIIKALKTYQEVFDLFEGTHVPQLHPALGDIHDRMGILNERLGNMSDAIKQ</sequence>
<accession>A0A816W408</accession>
<comment type="caution">
    <text evidence="1">The sequence shown here is derived from an EMBL/GenBank/DDBJ whole genome shotgun (WGS) entry which is preliminary data.</text>
</comment>
<organism evidence="1 2">
    <name type="scientific">Rotaria magnacalcarata</name>
    <dbReference type="NCBI Taxonomy" id="392030"/>
    <lineage>
        <taxon>Eukaryota</taxon>
        <taxon>Metazoa</taxon>
        <taxon>Spiralia</taxon>
        <taxon>Gnathifera</taxon>
        <taxon>Rotifera</taxon>
        <taxon>Eurotatoria</taxon>
        <taxon>Bdelloidea</taxon>
        <taxon>Philodinida</taxon>
        <taxon>Philodinidae</taxon>
        <taxon>Rotaria</taxon>
    </lineage>
</organism>
<name>A0A816W408_9BILA</name>
<dbReference type="SUPFAM" id="SSF48452">
    <property type="entry name" value="TPR-like"/>
    <property type="match status" value="1"/>
</dbReference>
<proteinExistence type="predicted"/>
<gene>
    <name evidence="1" type="ORF">XDN619_LOCUS25011</name>
</gene>
<dbReference type="Gene3D" id="1.25.40.10">
    <property type="entry name" value="Tetratricopeptide repeat domain"/>
    <property type="match status" value="1"/>
</dbReference>
<dbReference type="Proteomes" id="UP000663887">
    <property type="component" value="Unassembled WGS sequence"/>
</dbReference>
<evidence type="ECO:0008006" key="3">
    <source>
        <dbReference type="Google" id="ProtNLM"/>
    </source>
</evidence>
<dbReference type="InterPro" id="IPR011990">
    <property type="entry name" value="TPR-like_helical_dom_sf"/>
</dbReference>
<evidence type="ECO:0000313" key="2">
    <source>
        <dbReference type="Proteomes" id="UP000663887"/>
    </source>
</evidence>
<reference evidence="1" key="1">
    <citation type="submission" date="2021-02" db="EMBL/GenBank/DDBJ databases">
        <authorList>
            <person name="Nowell W R."/>
        </authorList>
    </citation>
    <scope>NUCLEOTIDE SEQUENCE</scope>
</reference>
<evidence type="ECO:0000313" key="1">
    <source>
        <dbReference type="EMBL" id="CAF2132560.1"/>
    </source>
</evidence>
<dbReference type="AlphaFoldDB" id="A0A816W408"/>